<feature type="transmembrane region" description="Helical" evidence="2">
    <location>
        <begin position="171"/>
        <end position="191"/>
    </location>
</feature>
<dbReference type="Proteomes" id="UP000199586">
    <property type="component" value="Unassembled WGS sequence"/>
</dbReference>
<dbReference type="Pfam" id="PF01554">
    <property type="entry name" value="MatE"/>
    <property type="match status" value="2"/>
</dbReference>
<dbReference type="PANTHER" id="PTHR43298:SF2">
    <property type="entry name" value="FMN_FAD EXPORTER YEEO-RELATED"/>
    <property type="match status" value="1"/>
</dbReference>
<sequence>MAHTAPPLAEAPASARSEARALLRLAGPLVAANLLQMAVFAVDVVFVARLGPTEFAAASLGVFLFNILTFALIGMGGAAEPIIAAALGRRVGAVREVRRTFRMALWLVVFAAMPVIAVLLAGERLFLLAGQDARVAARAGDFLDLLGIAVIPAAAAGLMRLTAAALGRPGYVFAVTAAGLGVGILANWLLVFGNAGFPALGLEGSAIARVAVSVAMLLAYALVLVTDRRLRRYRLFGRWWRHDWPQFGRVLRLGLPIALTWTFEGGLFGGVALLMGLIGVTEVAAHAVALNIAAFAFQVPFGVAQAATIRVGLAYGARDPVWMGRAGNVALLLGTGVMVLSAGLIWAIPGLLVGIYLDSGPASAATAALAVQFLAIAAVFQLVDGAQAVAQGVLRGLQDTRVPMLVALFGYWVVGFGSAALLGFRTPLAGVGIWWGLAIGLAVVAGLLLWRWSARERLGLLPGTARPI</sequence>
<dbReference type="OrthoDB" id="9780160at2"/>
<accession>A0A1I5SSK4</accession>
<dbReference type="EMBL" id="FOXP01000006">
    <property type="protein sequence ID" value="SFP73750.1"/>
    <property type="molecule type" value="Genomic_DNA"/>
</dbReference>
<protein>
    <submittedName>
        <fullName evidence="3">Multidrug resistance protein, MATE family</fullName>
    </submittedName>
</protein>
<feature type="transmembrane region" description="Helical" evidence="2">
    <location>
        <begin position="21"/>
        <end position="48"/>
    </location>
</feature>
<dbReference type="GO" id="GO:0015297">
    <property type="term" value="F:antiporter activity"/>
    <property type="evidence" value="ECO:0007669"/>
    <property type="project" value="InterPro"/>
</dbReference>
<keyword evidence="2" id="KW-1133">Transmembrane helix</keyword>
<proteinExistence type="predicted"/>
<dbReference type="NCBIfam" id="TIGR00797">
    <property type="entry name" value="matE"/>
    <property type="match status" value="1"/>
</dbReference>
<feature type="transmembrane region" description="Helical" evidence="2">
    <location>
        <begin position="104"/>
        <end position="122"/>
    </location>
</feature>
<dbReference type="InterPro" id="IPR050222">
    <property type="entry name" value="MATE_MdtK"/>
</dbReference>
<feature type="transmembrane region" description="Helical" evidence="2">
    <location>
        <begin position="329"/>
        <end position="357"/>
    </location>
</feature>
<feature type="transmembrane region" description="Helical" evidence="2">
    <location>
        <begin position="258"/>
        <end position="280"/>
    </location>
</feature>
<feature type="transmembrane region" description="Helical" evidence="2">
    <location>
        <begin position="292"/>
        <end position="317"/>
    </location>
</feature>
<organism evidence="3 4">
    <name type="scientific">Sphingomonas rubra</name>
    <dbReference type="NCBI Taxonomy" id="634430"/>
    <lineage>
        <taxon>Bacteria</taxon>
        <taxon>Pseudomonadati</taxon>
        <taxon>Pseudomonadota</taxon>
        <taxon>Alphaproteobacteria</taxon>
        <taxon>Sphingomonadales</taxon>
        <taxon>Sphingomonadaceae</taxon>
        <taxon>Sphingomonas</taxon>
    </lineage>
</organism>
<dbReference type="STRING" id="634430.SAMN04488241_106113"/>
<feature type="transmembrane region" description="Helical" evidence="2">
    <location>
        <begin position="404"/>
        <end position="425"/>
    </location>
</feature>
<keyword evidence="4" id="KW-1185">Reference proteome</keyword>
<dbReference type="InterPro" id="IPR002528">
    <property type="entry name" value="MATE_fam"/>
</dbReference>
<dbReference type="GO" id="GO:0005886">
    <property type="term" value="C:plasma membrane"/>
    <property type="evidence" value="ECO:0007669"/>
    <property type="project" value="TreeGrafter"/>
</dbReference>
<name>A0A1I5SSK4_9SPHN</name>
<evidence type="ECO:0000313" key="3">
    <source>
        <dbReference type="EMBL" id="SFP73750.1"/>
    </source>
</evidence>
<keyword evidence="2" id="KW-0472">Membrane</keyword>
<dbReference type="CDD" id="cd13131">
    <property type="entry name" value="MATE_NorM_like"/>
    <property type="match status" value="1"/>
</dbReference>
<feature type="transmembrane region" description="Helical" evidence="2">
    <location>
        <begin position="206"/>
        <end position="225"/>
    </location>
</feature>
<dbReference type="PANTHER" id="PTHR43298">
    <property type="entry name" value="MULTIDRUG RESISTANCE PROTEIN NORM-RELATED"/>
    <property type="match status" value="1"/>
</dbReference>
<gene>
    <name evidence="3" type="ORF">SAMN04488241_106113</name>
</gene>
<reference evidence="3 4" key="1">
    <citation type="submission" date="2016-10" db="EMBL/GenBank/DDBJ databases">
        <authorList>
            <person name="de Groot N.N."/>
        </authorList>
    </citation>
    <scope>NUCLEOTIDE SEQUENCE [LARGE SCALE GENOMIC DNA]</scope>
    <source>
        <strain evidence="3 4">CGMCC 1.9113</strain>
    </source>
</reference>
<dbReference type="RefSeq" id="WP_093333308.1">
    <property type="nucleotide sequence ID" value="NZ_FOXP01000006.1"/>
</dbReference>
<evidence type="ECO:0000256" key="2">
    <source>
        <dbReference type="SAM" id="Phobius"/>
    </source>
</evidence>
<feature type="transmembrane region" description="Helical" evidence="2">
    <location>
        <begin position="431"/>
        <end position="450"/>
    </location>
</feature>
<keyword evidence="1" id="KW-0813">Transport</keyword>
<feature type="transmembrane region" description="Helical" evidence="2">
    <location>
        <begin position="60"/>
        <end position="83"/>
    </location>
</feature>
<evidence type="ECO:0000256" key="1">
    <source>
        <dbReference type="ARBA" id="ARBA00022448"/>
    </source>
</evidence>
<feature type="transmembrane region" description="Helical" evidence="2">
    <location>
        <begin position="363"/>
        <end position="383"/>
    </location>
</feature>
<dbReference type="GO" id="GO:0042910">
    <property type="term" value="F:xenobiotic transmembrane transporter activity"/>
    <property type="evidence" value="ECO:0007669"/>
    <property type="project" value="InterPro"/>
</dbReference>
<keyword evidence="2" id="KW-0812">Transmembrane</keyword>
<evidence type="ECO:0000313" key="4">
    <source>
        <dbReference type="Proteomes" id="UP000199586"/>
    </source>
</evidence>
<dbReference type="AlphaFoldDB" id="A0A1I5SSK4"/>
<feature type="transmembrane region" description="Helical" evidence="2">
    <location>
        <begin position="142"/>
        <end position="159"/>
    </location>
</feature>